<evidence type="ECO:0000256" key="3">
    <source>
        <dbReference type="RuleBase" id="RU004409"/>
    </source>
</evidence>
<organism evidence="4 5">
    <name type="scientific">Vibrio furnissii</name>
    <dbReference type="NCBI Taxonomy" id="29494"/>
    <lineage>
        <taxon>Bacteria</taxon>
        <taxon>Pseudomonadati</taxon>
        <taxon>Pseudomonadota</taxon>
        <taxon>Gammaproteobacteria</taxon>
        <taxon>Vibrionales</taxon>
        <taxon>Vibrionaceae</taxon>
        <taxon>Vibrio</taxon>
    </lineage>
</organism>
<dbReference type="InterPro" id="IPR007448">
    <property type="entry name" value="Sigma70_reg_Rsd_AlgQ"/>
</dbReference>
<proteinExistence type="inferred from homology"/>
<dbReference type="Gene3D" id="1.20.120.1370">
    <property type="entry name" value="Regulator of RNA polymerase sigma(70) subunit, domain 4"/>
    <property type="match status" value="1"/>
</dbReference>
<evidence type="ECO:0000313" key="4">
    <source>
        <dbReference type="EMBL" id="KQH83917.1"/>
    </source>
</evidence>
<evidence type="ECO:0000256" key="2">
    <source>
        <dbReference type="ARBA" id="ARBA00023163"/>
    </source>
</evidence>
<dbReference type="InterPro" id="IPR038309">
    <property type="entry name" value="Rsd/AlgQ_sf"/>
</dbReference>
<accession>A0A0Q2QV50</accession>
<dbReference type="PIRSF" id="PIRSF016548">
    <property type="entry name" value="Rsd_AlgQ"/>
    <property type="match status" value="1"/>
</dbReference>
<dbReference type="FunCoup" id="A0A0Q2QV50">
    <property type="interactions" value="47"/>
</dbReference>
<keyword evidence="5" id="KW-1185">Reference proteome</keyword>
<keyword evidence="2 3" id="KW-0804">Transcription</keyword>
<dbReference type="InParanoid" id="A0A0Q2QV50"/>
<name>A0A0Q2QV50_VIBFU</name>
<dbReference type="Proteomes" id="UP000051221">
    <property type="component" value="Unassembled WGS sequence"/>
</dbReference>
<dbReference type="NCBIfam" id="NF008723">
    <property type="entry name" value="PRK11718.1"/>
    <property type="match status" value="1"/>
</dbReference>
<comment type="caution">
    <text evidence="4">The sequence shown here is derived from an EMBL/GenBank/DDBJ whole genome shotgun (WGS) entry which is preliminary data.</text>
</comment>
<sequence>MVMLKKLKRTQEQWGGSSQVIDHWLDKRQHLIVEYCKLAALQPCATKAAVTELPSPKALQYFSQELVDYISEGHFKIYDMVMNTWHATGFHATDEINQTYAQIIETTEPLLNFTDKYATIHADDDLETLDDDLSHVGELLESRFETEDGLIQLIADSLSIPPGA</sequence>
<comment type="similarity">
    <text evidence="3">Belongs to the Rsd/AlgQ family.</text>
</comment>
<dbReference type="AlphaFoldDB" id="A0A0Q2QV50"/>
<dbReference type="GO" id="GO:0006355">
    <property type="term" value="P:regulation of DNA-templated transcription"/>
    <property type="evidence" value="ECO:0007669"/>
    <property type="project" value="InterPro"/>
</dbReference>
<reference evidence="4 5" key="1">
    <citation type="submission" date="2015-08" db="EMBL/GenBank/DDBJ databases">
        <title>Antibacterial properties of a collection of Vibrionaceae strains.</title>
        <authorList>
            <person name="Giubergia S."/>
        </authorList>
    </citation>
    <scope>NUCLEOTIDE SEQUENCE [LARGE SCALE GENOMIC DNA]</scope>
    <source>
        <strain evidence="4 5">S0821</strain>
    </source>
</reference>
<dbReference type="Pfam" id="PF04353">
    <property type="entry name" value="Rsd_AlgQ"/>
    <property type="match status" value="1"/>
</dbReference>
<dbReference type="EMBL" id="LKHS01000025">
    <property type="protein sequence ID" value="KQH83917.1"/>
    <property type="molecule type" value="Genomic_DNA"/>
</dbReference>
<dbReference type="OrthoDB" id="5567237at2"/>
<evidence type="ECO:0000313" key="5">
    <source>
        <dbReference type="Proteomes" id="UP000051221"/>
    </source>
</evidence>
<gene>
    <name evidence="4" type="ORF">AMR76_20575</name>
</gene>
<keyword evidence="1 3" id="KW-0805">Transcription regulation</keyword>
<evidence type="ECO:0000256" key="1">
    <source>
        <dbReference type="ARBA" id="ARBA00023015"/>
    </source>
</evidence>
<protein>
    <submittedName>
        <fullName evidence="4">Anti-sigma factor</fullName>
    </submittedName>
</protein>